<proteinExistence type="predicted"/>
<evidence type="ECO:0000256" key="1">
    <source>
        <dbReference type="SAM" id="MobiDB-lite"/>
    </source>
</evidence>
<feature type="region of interest" description="Disordered" evidence="1">
    <location>
        <begin position="9"/>
        <end position="40"/>
    </location>
</feature>
<reference evidence="3 4" key="1">
    <citation type="journal article" date="2017" name="Mol. Biol. Evol.">
        <title>The 4-celled Tetrabaena socialis nuclear genome reveals the essential components for genetic control of cell number at the origin of multicellularity in the volvocine lineage.</title>
        <authorList>
            <person name="Featherston J."/>
            <person name="Arakaki Y."/>
            <person name="Hanschen E.R."/>
            <person name="Ferris P.J."/>
            <person name="Michod R.E."/>
            <person name="Olson B.J.S.C."/>
            <person name="Nozaki H."/>
            <person name="Durand P.M."/>
        </authorList>
    </citation>
    <scope>NUCLEOTIDE SEQUENCE [LARGE SCALE GENOMIC DNA]</scope>
    <source>
        <strain evidence="3 4">NIES-571</strain>
    </source>
</reference>
<dbReference type="Pfam" id="PF02230">
    <property type="entry name" value="Abhydrolase_2"/>
    <property type="match status" value="1"/>
</dbReference>
<keyword evidence="4" id="KW-1185">Reference proteome</keyword>
<evidence type="ECO:0000313" key="4">
    <source>
        <dbReference type="Proteomes" id="UP000236333"/>
    </source>
</evidence>
<dbReference type="GO" id="GO:0016787">
    <property type="term" value="F:hydrolase activity"/>
    <property type="evidence" value="ECO:0007669"/>
    <property type="project" value="InterPro"/>
</dbReference>
<dbReference type="Gene3D" id="3.40.50.1820">
    <property type="entry name" value="alpha/beta hydrolase"/>
    <property type="match status" value="1"/>
</dbReference>
<sequence>SLTRLHLRWPAPSPLRAQQHPHHHPHDPLSAAGPPPWTLEESRAARRPYIPCLAALTELTDVEFDCAGAELVLDAGLLSSLAPAWRNLRRLVVRGSVRLGEAAAQALAPFRRLQARVARELGLHDVGLAEGEQGGKLLLRTAALPPALLRLALTNANVLHAYMYKGALPGTKFIFPNAPRRPITINFGMAMPGWYDIASLEEVQRSEDAEGLRESQRWVLG</sequence>
<name>A0A2J7ZI16_9CHLO</name>
<feature type="non-terminal residue" evidence="3">
    <location>
        <position position="1"/>
    </location>
</feature>
<accession>A0A2J7ZI16</accession>
<dbReference type="InterPro" id="IPR029058">
    <property type="entry name" value="AB_hydrolase_fold"/>
</dbReference>
<organism evidence="3 4">
    <name type="scientific">Tetrabaena socialis</name>
    <dbReference type="NCBI Taxonomy" id="47790"/>
    <lineage>
        <taxon>Eukaryota</taxon>
        <taxon>Viridiplantae</taxon>
        <taxon>Chlorophyta</taxon>
        <taxon>core chlorophytes</taxon>
        <taxon>Chlorophyceae</taxon>
        <taxon>CS clade</taxon>
        <taxon>Chlamydomonadales</taxon>
        <taxon>Tetrabaenaceae</taxon>
        <taxon>Tetrabaena</taxon>
    </lineage>
</organism>
<gene>
    <name evidence="3" type="ORF">TSOC_014341</name>
</gene>
<dbReference type="InterPro" id="IPR003140">
    <property type="entry name" value="PLipase/COase/thioEstase"/>
</dbReference>
<comment type="caution">
    <text evidence="3">The sequence shown here is derived from an EMBL/GenBank/DDBJ whole genome shotgun (WGS) entry which is preliminary data.</text>
</comment>
<dbReference type="OrthoDB" id="2418081at2759"/>
<feature type="domain" description="Phospholipase/carboxylesterase/thioesterase" evidence="2">
    <location>
        <begin position="162"/>
        <end position="215"/>
    </location>
</feature>
<evidence type="ECO:0000259" key="2">
    <source>
        <dbReference type="Pfam" id="PF02230"/>
    </source>
</evidence>
<dbReference type="EMBL" id="PGGS01002019">
    <property type="protein sequence ID" value="PNG99869.1"/>
    <property type="molecule type" value="Genomic_DNA"/>
</dbReference>
<dbReference type="AlphaFoldDB" id="A0A2J7ZI16"/>
<evidence type="ECO:0000313" key="3">
    <source>
        <dbReference type="EMBL" id="PNG99869.1"/>
    </source>
</evidence>
<dbReference type="Proteomes" id="UP000236333">
    <property type="component" value="Unassembled WGS sequence"/>
</dbReference>
<protein>
    <submittedName>
        <fullName evidence="3">Acyl-protein thioesterase 1</fullName>
    </submittedName>
</protein>